<dbReference type="OrthoDB" id="9804819at2"/>
<evidence type="ECO:0000313" key="5">
    <source>
        <dbReference type="EMBL" id="RKN85121.1"/>
    </source>
</evidence>
<dbReference type="Pfam" id="PF00005">
    <property type="entry name" value="ABC_tran"/>
    <property type="match status" value="1"/>
</dbReference>
<evidence type="ECO:0000256" key="2">
    <source>
        <dbReference type="ARBA" id="ARBA00022741"/>
    </source>
</evidence>
<dbReference type="Proteomes" id="UP000282311">
    <property type="component" value="Unassembled WGS sequence"/>
</dbReference>
<dbReference type="RefSeq" id="WP_120746765.1">
    <property type="nucleotide sequence ID" value="NZ_RBAH01000005.1"/>
</dbReference>
<protein>
    <submittedName>
        <fullName evidence="5">ATP-binding cassette domain-containing protein</fullName>
    </submittedName>
</protein>
<keyword evidence="3 5" id="KW-0067">ATP-binding</keyword>
<dbReference type="Gene3D" id="3.40.50.300">
    <property type="entry name" value="P-loop containing nucleotide triphosphate hydrolases"/>
    <property type="match status" value="1"/>
</dbReference>
<proteinExistence type="predicted"/>
<evidence type="ECO:0000256" key="1">
    <source>
        <dbReference type="ARBA" id="ARBA00022448"/>
    </source>
</evidence>
<comment type="caution">
    <text evidence="5">The sequence shown here is derived from an EMBL/GenBank/DDBJ whole genome shotgun (WGS) entry which is preliminary data.</text>
</comment>
<gene>
    <name evidence="5" type="ORF">D7M11_08500</name>
</gene>
<evidence type="ECO:0000259" key="4">
    <source>
        <dbReference type="PROSITE" id="PS50893"/>
    </source>
</evidence>
<keyword evidence="2" id="KW-0547">Nucleotide-binding</keyword>
<dbReference type="EMBL" id="RBAH01000005">
    <property type="protein sequence ID" value="RKN85121.1"/>
    <property type="molecule type" value="Genomic_DNA"/>
</dbReference>
<dbReference type="InterPro" id="IPR027417">
    <property type="entry name" value="P-loop_NTPase"/>
</dbReference>
<dbReference type="PROSITE" id="PS50893">
    <property type="entry name" value="ABC_TRANSPORTER_2"/>
    <property type="match status" value="1"/>
</dbReference>
<name>A0A3B0CJW4_9BACL</name>
<reference evidence="5 6" key="1">
    <citation type="journal article" date="2007" name="Int. J. Syst. Evol. Microbiol.">
        <title>Paenibacillus ginsengarvi sp. nov., isolated from soil from ginseng cultivation.</title>
        <authorList>
            <person name="Yoon M.H."/>
            <person name="Ten L.N."/>
            <person name="Im W.T."/>
        </authorList>
    </citation>
    <scope>NUCLEOTIDE SEQUENCE [LARGE SCALE GENOMIC DNA]</scope>
    <source>
        <strain evidence="5 6">KCTC 13059</strain>
    </source>
</reference>
<accession>A0A3B0CJW4</accession>
<dbReference type="InterPro" id="IPR003593">
    <property type="entry name" value="AAA+_ATPase"/>
</dbReference>
<dbReference type="InterPro" id="IPR017871">
    <property type="entry name" value="ABC_transporter-like_CS"/>
</dbReference>
<keyword evidence="1" id="KW-0813">Transport</keyword>
<feature type="domain" description="ABC transporter" evidence="4">
    <location>
        <begin position="20"/>
        <end position="257"/>
    </location>
</feature>
<dbReference type="InterPro" id="IPR003439">
    <property type="entry name" value="ABC_transporter-like_ATP-bd"/>
</dbReference>
<dbReference type="PROSITE" id="PS00211">
    <property type="entry name" value="ABC_TRANSPORTER_1"/>
    <property type="match status" value="1"/>
</dbReference>
<keyword evidence="6" id="KW-1185">Reference proteome</keyword>
<sequence length="334" mass="38417">MALIEMKHVSKQFEVLVRQDRFWGIVKSLFRREYVTKRAVSNINLTIDEGELVGYIGPNGAGKSTTIKMLSGILTPTSGEVRVNGRIPYVDRKENAKQIGVVFGQRSQLYWDLPMRDTFGLYQKMYKIEDAVFKRNVDFYTELLDMREFIDRPVRQLSLGQKMRAELAVALLHDPKIVYLDEPTIGLDVMAKSRIRTFIREVNKEKKTTVLLTTHDMDDIEQICNRIVLIDKGALIYDGALHDFKTSYSPGHLLSMQFEEDDVRIADDRLQVVGEEGKTKHILFRQDRISVGEAVSLLTRQYTVTDIRLKEPNIEDIIKQIYSGEAERTVQLIG</sequence>
<dbReference type="InterPro" id="IPR050763">
    <property type="entry name" value="ABC_transporter_ATP-binding"/>
</dbReference>
<dbReference type="SMART" id="SM00382">
    <property type="entry name" value="AAA"/>
    <property type="match status" value="1"/>
</dbReference>
<dbReference type="SUPFAM" id="SSF52540">
    <property type="entry name" value="P-loop containing nucleoside triphosphate hydrolases"/>
    <property type="match status" value="1"/>
</dbReference>
<dbReference type="PANTHER" id="PTHR42711:SF1">
    <property type="entry name" value="ABC-TRANSPORT PROTEIN, ATP-BINDING COMPONENT"/>
    <property type="match status" value="1"/>
</dbReference>
<evidence type="ECO:0000313" key="6">
    <source>
        <dbReference type="Proteomes" id="UP000282311"/>
    </source>
</evidence>
<dbReference type="GO" id="GO:0005524">
    <property type="term" value="F:ATP binding"/>
    <property type="evidence" value="ECO:0007669"/>
    <property type="project" value="UniProtKB-KW"/>
</dbReference>
<dbReference type="GO" id="GO:0016887">
    <property type="term" value="F:ATP hydrolysis activity"/>
    <property type="evidence" value="ECO:0007669"/>
    <property type="project" value="InterPro"/>
</dbReference>
<dbReference type="AlphaFoldDB" id="A0A3B0CJW4"/>
<dbReference type="PANTHER" id="PTHR42711">
    <property type="entry name" value="ABC TRANSPORTER ATP-BINDING PROTEIN"/>
    <property type="match status" value="1"/>
</dbReference>
<evidence type="ECO:0000256" key="3">
    <source>
        <dbReference type="ARBA" id="ARBA00022840"/>
    </source>
</evidence>
<organism evidence="5 6">
    <name type="scientific">Paenibacillus ginsengarvi</name>
    <dbReference type="NCBI Taxonomy" id="400777"/>
    <lineage>
        <taxon>Bacteria</taxon>
        <taxon>Bacillati</taxon>
        <taxon>Bacillota</taxon>
        <taxon>Bacilli</taxon>
        <taxon>Bacillales</taxon>
        <taxon>Paenibacillaceae</taxon>
        <taxon>Paenibacillus</taxon>
    </lineage>
</organism>